<dbReference type="InterPro" id="IPR029058">
    <property type="entry name" value="AB_hydrolase_fold"/>
</dbReference>
<organism evidence="2 3">
    <name type="scientific">Herbidospora galbida</name>
    <dbReference type="NCBI Taxonomy" id="2575442"/>
    <lineage>
        <taxon>Bacteria</taxon>
        <taxon>Bacillati</taxon>
        <taxon>Actinomycetota</taxon>
        <taxon>Actinomycetes</taxon>
        <taxon>Streptosporangiales</taxon>
        <taxon>Streptosporangiaceae</taxon>
        <taxon>Herbidospora</taxon>
    </lineage>
</organism>
<dbReference type="PANTHER" id="PTHR48098:SF1">
    <property type="entry name" value="DIACYLGLYCEROL ACYLTRANSFERASE_MYCOLYLTRANSFERASE AG85A"/>
    <property type="match status" value="1"/>
</dbReference>
<dbReference type="EMBL" id="SZQA01000028">
    <property type="protein sequence ID" value="TKK85318.1"/>
    <property type="molecule type" value="Genomic_DNA"/>
</dbReference>
<accession>A0A4U3M8I5</accession>
<dbReference type="InterPro" id="IPR050583">
    <property type="entry name" value="Mycobacterial_A85_antigen"/>
</dbReference>
<dbReference type="SUPFAM" id="SSF53474">
    <property type="entry name" value="alpha/beta-Hydrolases"/>
    <property type="match status" value="1"/>
</dbReference>
<dbReference type="InterPro" id="IPR000801">
    <property type="entry name" value="Esterase-like"/>
</dbReference>
<evidence type="ECO:0000313" key="3">
    <source>
        <dbReference type="Proteomes" id="UP000308705"/>
    </source>
</evidence>
<name>A0A4U3M8I5_9ACTN</name>
<dbReference type="AlphaFoldDB" id="A0A4U3M8I5"/>
<sequence length="310" mass="33668">MRRILLAVSLPLVLLAAGCSDAPQERQAPLTTALTPRVTETVALDDRQDALTIASAALGRDAQVRVLKPAGWTKGSTGWPVLYLLHGCCEPTGDTWLTKGDAARVTENLKAVVVVPEGGTDGWYADWLDGPAWETFHMKEVRPLVEDLYGVGDRRAIAGLSMGGHGAMGYAARNPGVFEAVASFSGVLDIRMDVPGFSSFLRDNGAEPDQLWGPLPEREDNWRAHNPADLASRLTGLRLYVSSGNGEPGELDEGTGTDFGEQSILRQNQRFLRAARLAGLTVETDLYGDGHHDWPYWTRALERVLPTLLP</sequence>
<proteinExistence type="predicted"/>
<gene>
    <name evidence="2" type="ORF">FDA94_25740</name>
</gene>
<comment type="caution">
    <text evidence="2">The sequence shown here is derived from an EMBL/GenBank/DDBJ whole genome shotgun (WGS) entry which is preliminary data.</text>
</comment>
<reference evidence="2 3" key="1">
    <citation type="submission" date="2019-04" db="EMBL/GenBank/DDBJ databases">
        <title>Herbidospora sp. NEAU-GS14.nov., a novel actinomycete isolated from soil.</title>
        <authorList>
            <person name="Han L."/>
        </authorList>
    </citation>
    <scope>NUCLEOTIDE SEQUENCE [LARGE SCALE GENOMIC DNA]</scope>
    <source>
        <strain evidence="2 3">NEAU-GS14</strain>
    </source>
</reference>
<protein>
    <submittedName>
        <fullName evidence="2">Esterase family protein</fullName>
    </submittedName>
</protein>
<dbReference type="Pfam" id="PF00756">
    <property type="entry name" value="Esterase"/>
    <property type="match status" value="1"/>
</dbReference>
<evidence type="ECO:0000313" key="2">
    <source>
        <dbReference type="EMBL" id="TKK85318.1"/>
    </source>
</evidence>
<dbReference type="GO" id="GO:0016747">
    <property type="term" value="F:acyltransferase activity, transferring groups other than amino-acyl groups"/>
    <property type="evidence" value="ECO:0007669"/>
    <property type="project" value="TreeGrafter"/>
</dbReference>
<dbReference type="PROSITE" id="PS51257">
    <property type="entry name" value="PROKAR_LIPOPROTEIN"/>
    <property type="match status" value="1"/>
</dbReference>
<keyword evidence="1" id="KW-0732">Signal</keyword>
<evidence type="ECO:0000256" key="1">
    <source>
        <dbReference type="SAM" id="SignalP"/>
    </source>
</evidence>
<feature type="signal peptide" evidence="1">
    <location>
        <begin position="1"/>
        <end position="22"/>
    </location>
</feature>
<dbReference type="Gene3D" id="3.40.50.1820">
    <property type="entry name" value="alpha/beta hydrolase"/>
    <property type="match status" value="1"/>
</dbReference>
<dbReference type="Proteomes" id="UP000308705">
    <property type="component" value="Unassembled WGS sequence"/>
</dbReference>
<dbReference type="OrthoDB" id="4527292at2"/>
<feature type="chain" id="PRO_5020593739" evidence="1">
    <location>
        <begin position="23"/>
        <end position="310"/>
    </location>
</feature>
<dbReference type="PANTHER" id="PTHR48098">
    <property type="entry name" value="ENTEROCHELIN ESTERASE-RELATED"/>
    <property type="match status" value="1"/>
</dbReference>
<keyword evidence="3" id="KW-1185">Reference proteome</keyword>